<proteinExistence type="predicted"/>
<keyword evidence="2" id="KW-1185">Reference proteome</keyword>
<name>A0A397SKJ5_9GLOM</name>
<dbReference type="STRING" id="658196.A0A397SKJ5"/>
<evidence type="ECO:0000313" key="2">
    <source>
        <dbReference type="Proteomes" id="UP000265703"/>
    </source>
</evidence>
<gene>
    <name evidence="1" type="ORF">C1645_740788</name>
</gene>
<accession>A0A397SKJ5</accession>
<protein>
    <submittedName>
        <fullName evidence="1">Uncharacterized protein</fullName>
    </submittedName>
</protein>
<dbReference type="OrthoDB" id="2425774at2759"/>
<sequence length="170" mass="20073">MSSIRNDLVRATMNKIIMLTDHYIHNDIHKQFKFQQKSILADKSLTKDEKNEAINSLTTEYDRDKILFNDGKKRVFENCKQECLATSYCEHCVRNYLKTQFSNWTSGNNDIDDLVQKCQMETYMPNNIVEWIPYNNLQNIEYLTKADVLKFTRHIGSMEDMMNGILKNNN</sequence>
<evidence type="ECO:0000313" key="1">
    <source>
        <dbReference type="EMBL" id="RIA86538.1"/>
    </source>
</evidence>
<dbReference type="Proteomes" id="UP000265703">
    <property type="component" value="Unassembled WGS sequence"/>
</dbReference>
<comment type="caution">
    <text evidence="1">The sequence shown here is derived from an EMBL/GenBank/DDBJ whole genome shotgun (WGS) entry which is preliminary data.</text>
</comment>
<dbReference type="EMBL" id="QKYT01000358">
    <property type="protein sequence ID" value="RIA86538.1"/>
    <property type="molecule type" value="Genomic_DNA"/>
</dbReference>
<reference evidence="1 2" key="1">
    <citation type="submission" date="2018-06" db="EMBL/GenBank/DDBJ databases">
        <title>Comparative genomics reveals the genomic features of Rhizophagus irregularis, R. cerebriforme, R. diaphanum and Gigaspora rosea, and their symbiotic lifestyle signature.</title>
        <authorList>
            <person name="Morin E."/>
            <person name="San Clemente H."/>
            <person name="Chen E.C.H."/>
            <person name="De La Providencia I."/>
            <person name="Hainaut M."/>
            <person name="Kuo A."/>
            <person name="Kohler A."/>
            <person name="Murat C."/>
            <person name="Tang N."/>
            <person name="Roy S."/>
            <person name="Loubradou J."/>
            <person name="Henrissat B."/>
            <person name="Grigoriev I.V."/>
            <person name="Corradi N."/>
            <person name="Roux C."/>
            <person name="Martin F.M."/>
        </authorList>
    </citation>
    <scope>NUCLEOTIDE SEQUENCE [LARGE SCALE GENOMIC DNA]</scope>
    <source>
        <strain evidence="1 2">DAOM 227022</strain>
    </source>
</reference>
<dbReference type="AlphaFoldDB" id="A0A397SKJ5"/>
<organism evidence="1 2">
    <name type="scientific">Glomus cerebriforme</name>
    <dbReference type="NCBI Taxonomy" id="658196"/>
    <lineage>
        <taxon>Eukaryota</taxon>
        <taxon>Fungi</taxon>
        <taxon>Fungi incertae sedis</taxon>
        <taxon>Mucoromycota</taxon>
        <taxon>Glomeromycotina</taxon>
        <taxon>Glomeromycetes</taxon>
        <taxon>Glomerales</taxon>
        <taxon>Glomeraceae</taxon>
        <taxon>Glomus</taxon>
    </lineage>
</organism>